<dbReference type="Pfam" id="PF13385">
    <property type="entry name" value="Laminin_G_3"/>
    <property type="match status" value="1"/>
</dbReference>
<dbReference type="InterPro" id="IPR013320">
    <property type="entry name" value="ConA-like_dom_sf"/>
</dbReference>
<dbReference type="Gene3D" id="2.60.40.2080">
    <property type="match status" value="1"/>
</dbReference>
<organism evidence="4">
    <name type="scientific">Thermohahella caldifontis</name>
    <dbReference type="NCBI Taxonomy" id="3142973"/>
    <lineage>
        <taxon>Bacteria</taxon>
        <taxon>Pseudomonadati</taxon>
        <taxon>Pseudomonadota</taxon>
        <taxon>Gammaproteobacteria</taxon>
        <taxon>Oceanospirillales</taxon>
        <taxon>Hahellaceae</taxon>
        <taxon>Thermohahella</taxon>
    </lineage>
</organism>
<dbReference type="RefSeq" id="WP_369600987.1">
    <property type="nucleotide sequence ID" value="NZ_CP154858.1"/>
</dbReference>
<dbReference type="EMBL" id="CP154858">
    <property type="protein sequence ID" value="XDT71966.1"/>
    <property type="molecule type" value="Genomic_DNA"/>
</dbReference>
<proteinExistence type="predicted"/>
<dbReference type="KEGG" id="tcd:AAIA72_14375"/>
<name>A0AB39UUK9_9GAMM</name>
<evidence type="ECO:0000256" key="1">
    <source>
        <dbReference type="ARBA" id="ARBA00022729"/>
    </source>
</evidence>
<accession>A0AB39UUK9</accession>
<dbReference type="Gene3D" id="2.60.120.200">
    <property type="match status" value="1"/>
</dbReference>
<dbReference type="Pfam" id="PF20419">
    <property type="entry name" value="DUF6701"/>
    <property type="match status" value="1"/>
</dbReference>
<sequence length="1562" mass="163947">MGFSIRSFVLIYQTALAGILLWSSLLLSAPAYAWKMEAGTFTLPTTSSSTTWVPVSFQQSYSVAPVVSVIMSNAGPNASDVRIRNVTTTGFEALQVEPWSEDGPHTTVTVMYVAVEPGAHTLPDGTILEAGTVSTKEIQFQTSNADKPKDAGWTKVKLASKFAKEPVVLADLQTANNESGAVPGKPSDPWFTVAVDSVKKKDFQLAIERSEVYDSRYWWFGWWYIYNTPAAPETIGYIAWEAGKSNNLKSITNLTVLWQSIRAASAVKGWNDGCSTVGFGTSYAGTPIVVATKNSRNEADGGWFRFCSQSSSAIGLTIDEDDAIDSERNHVAEDAGILVFSGSFAYDSNYTPAPPDPFMIEAGEFTVDSSAFKTVTFQQVYPNPPAVFFLVDTTNPDASNVRIRNVTRTGFEVIQVEPPTRTTDNPDPVVTVHYVAATYGQHTFPDGTKVEVANIPMTRYQTKLLGGSGWLAAGFSAGFTSTPAVLANVQTMNNEPAHVPGTDSLPWLSAAVRNVTSSGMQIALERAEVKGGSVSVAEDVAYLAVEHGTIADFYDIAGQLVQAEAQRSPDTLTGWGTCRTISFLQSYTSAPLVVGEKNTRDGGDGGWLRRCSVSTTGVRLSIDEDTNNDTERNHTTERAGLMVFSRTFAADFSLVANYTLDGPSWNGTPGEVLDGSGHNLHGTAIGGAKSAPAKVCYGATLNPSNSGTDYIEVPDNTLLDIDEELTVAAWIKIDSIPASDLKTIVSKDENYEFHIDSGGRVFWWWQNSGGATRSFTSASVVAPGTWTHVAIVYSLRNGRQSIYINGVEDAFRTYGGETLLLNSDPFQIGADQGYAGREFNGQIDEVRVYSRPLDALALQAVMNVTRPCAAVLDHFDVTVSPSASTCVPTAVTVTARDPGNNILTSYAGTINLTTSSAHGDWSVTTGNGTLSPNPDTDDNGAASYTFDAADNGVVTLALANSHADQLTVAVNDASAGVSATSSPITFLDNAFVIDSTDSLGYDFVAGRDHALSATLWRKDPSTGVCAIATGYSGTYSLKAWLTRDGADPGGAAPAVTAASTATLPNAVPGSNNLSVAFNNGVGALTLQTTDVGKYTLNLRDDTSGFVQDAAGNPLTIDSTATSSPWVVRPFGLHVEAAGNPAAGSATGPVFTQAGTGFTLNVRAVQYQSADDADGDGQPDSGANLADNAATAGFGQENPAETVTLSSTLVAPAGGNDPGLTGTLVLSAFTSGTATGTYSYGEVGIIDISAALTDSDYLGSGKTLTSSTGNVGRFIPADFSLSISQPGSLDSACTAAGTSYIGQAIPWANVPIVTITARNASGATTQNYTGAFARLVAGDVSVTAPASDSTNGLSVTATLNTGALSGSNGVFQYSFSALDTFIYDKVLTAKVAPFVADLRPQLTAVTDSDGVSATGMPLSLTPAGSTVYWGRMKLENAFGPETLALDVPFSIQYWDGSQYLVHAGDNCTTYDVNDATYSLSLTPPAGLTTTASGAGTVVAGAGSLTLSAPGAGNTGTVILQWNQPDWLQDDFDGDGVLDLPSSGATFGQYRGHDRIIYWREVVQ</sequence>
<dbReference type="PANTHER" id="PTHR47635">
    <property type="entry name" value="CUB DOMAIN-CONTAINING PROTEIN"/>
    <property type="match status" value="1"/>
</dbReference>
<evidence type="ECO:0000259" key="3">
    <source>
        <dbReference type="SMART" id="SM00560"/>
    </source>
</evidence>
<keyword evidence="1" id="KW-0732">Signal</keyword>
<feature type="domain" description="LamG-like jellyroll fold" evidence="3">
    <location>
        <begin position="723"/>
        <end position="856"/>
    </location>
</feature>
<dbReference type="InterPro" id="IPR006558">
    <property type="entry name" value="LamG-like"/>
</dbReference>
<gene>
    <name evidence="4" type="ORF">AAIA72_14375</name>
</gene>
<reference evidence="4" key="1">
    <citation type="submission" date="2024-05" db="EMBL/GenBank/DDBJ databases">
        <title>Genome sequencing of novel strain.</title>
        <authorList>
            <person name="Ganbat D."/>
            <person name="Ganbat S."/>
            <person name="Lee S.-J."/>
        </authorList>
    </citation>
    <scope>NUCLEOTIDE SEQUENCE</scope>
    <source>
        <strain evidence="4">SMD15-11</strain>
    </source>
</reference>
<evidence type="ECO:0000256" key="2">
    <source>
        <dbReference type="ARBA" id="ARBA00023157"/>
    </source>
</evidence>
<dbReference type="SUPFAM" id="SSF49899">
    <property type="entry name" value="Concanavalin A-like lectins/glucanases"/>
    <property type="match status" value="1"/>
</dbReference>
<protein>
    <submittedName>
        <fullName evidence="4">DUF6701 domain-containing protein</fullName>
    </submittedName>
</protein>
<dbReference type="PANTHER" id="PTHR47635:SF2">
    <property type="entry name" value="LAMG-LIKE JELLYROLL FOLD DOMAIN-CONTAINING PROTEIN"/>
    <property type="match status" value="1"/>
</dbReference>
<evidence type="ECO:0000313" key="4">
    <source>
        <dbReference type="EMBL" id="XDT71966.1"/>
    </source>
</evidence>
<dbReference type="InterPro" id="IPR037221">
    <property type="entry name" value="H-type_lectin_dom_sf"/>
</dbReference>
<dbReference type="InterPro" id="IPR046524">
    <property type="entry name" value="DUF6701"/>
</dbReference>
<dbReference type="SMART" id="SM00560">
    <property type="entry name" value="LamGL"/>
    <property type="match status" value="1"/>
</dbReference>
<keyword evidence="2" id="KW-1015">Disulfide bond</keyword>